<name>A0A1G2SA00_9BACT</name>
<evidence type="ECO:0000313" key="5">
    <source>
        <dbReference type="EMBL" id="OHA81895.1"/>
    </source>
</evidence>
<evidence type="ECO:0000256" key="4">
    <source>
        <dbReference type="HAMAP-Rule" id="MF_01369"/>
    </source>
</evidence>
<keyword evidence="4" id="KW-0699">rRNA-binding</keyword>
<keyword evidence="2 4" id="KW-0689">Ribosomal protein</keyword>
<protein>
    <recommendedName>
        <fullName evidence="4">Large ribosomal subunit protein uL23</fullName>
    </recommendedName>
</protein>
<dbReference type="GO" id="GO:0019843">
    <property type="term" value="F:rRNA binding"/>
    <property type="evidence" value="ECO:0007669"/>
    <property type="project" value="UniProtKB-UniRule"/>
</dbReference>
<dbReference type="GO" id="GO:0003735">
    <property type="term" value="F:structural constituent of ribosome"/>
    <property type="evidence" value="ECO:0007669"/>
    <property type="project" value="InterPro"/>
</dbReference>
<evidence type="ECO:0000256" key="1">
    <source>
        <dbReference type="ARBA" id="ARBA00006700"/>
    </source>
</evidence>
<dbReference type="InterPro" id="IPR013025">
    <property type="entry name" value="Ribosomal_uL23-like"/>
</dbReference>
<dbReference type="PANTHER" id="PTHR11620">
    <property type="entry name" value="60S RIBOSOMAL PROTEIN L23A"/>
    <property type="match status" value="1"/>
</dbReference>
<dbReference type="GO" id="GO:0005840">
    <property type="term" value="C:ribosome"/>
    <property type="evidence" value="ECO:0007669"/>
    <property type="project" value="UniProtKB-KW"/>
</dbReference>
<dbReference type="Gene3D" id="3.30.70.330">
    <property type="match status" value="1"/>
</dbReference>
<dbReference type="SUPFAM" id="SSF54189">
    <property type="entry name" value="Ribosomal proteins S24e, L23 and L15e"/>
    <property type="match status" value="1"/>
</dbReference>
<dbReference type="Pfam" id="PF00276">
    <property type="entry name" value="Ribosomal_L23"/>
    <property type="match status" value="1"/>
</dbReference>
<evidence type="ECO:0000256" key="3">
    <source>
        <dbReference type="ARBA" id="ARBA00023274"/>
    </source>
</evidence>
<dbReference type="NCBIfam" id="NF004363">
    <property type="entry name" value="PRK05738.2-4"/>
    <property type="match status" value="1"/>
</dbReference>
<comment type="caution">
    <text evidence="5">The sequence shown here is derived from an EMBL/GenBank/DDBJ whole genome shotgun (WGS) entry which is preliminary data.</text>
</comment>
<dbReference type="GO" id="GO:0006412">
    <property type="term" value="P:translation"/>
    <property type="evidence" value="ECO:0007669"/>
    <property type="project" value="UniProtKB-UniRule"/>
</dbReference>
<evidence type="ECO:0000313" key="6">
    <source>
        <dbReference type="Proteomes" id="UP000176997"/>
    </source>
</evidence>
<dbReference type="AlphaFoldDB" id="A0A1G2SA00"/>
<keyword evidence="4" id="KW-0694">RNA-binding</keyword>
<comment type="subunit">
    <text evidence="4">Part of the 50S ribosomal subunit. Contacts protein L29, and trigger factor when it is bound to the ribosome.</text>
</comment>
<accession>A0A1G2SA00</accession>
<dbReference type="InterPro" id="IPR012678">
    <property type="entry name" value="Ribosomal_uL23/eL15/eS24_sf"/>
</dbReference>
<dbReference type="InterPro" id="IPR012677">
    <property type="entry name" value="Nucleotide-bd_a/b_plait_sf"/>
</dbReference>
<keyword evidence="3 4" id="KW-0687">Ribonucleoprotein</keyword>
<dbReference type="GO" id="GO:1990904">
    <property type="term" value="C:ribonucleoprotein complex"/>
    <property type="evidence" value="ECO:0007669"/>
    <property type="project" value="UniProtKB-KW"/>
</dbReference>
<gene>
    <name evidence="4" type="primary">rplW</name>
    <name evidence="5" type="ORF">A2675_01930</name>
</gene>
<sequence length="96" mass="10624">MGSSRVSHTVIKHPRITEKAALLSEKNVYAFEVDAHTNKIEVKNAIKEIYGVTPISINMVNIPAKKTIVRGKRGMKSAIRKAYVTLKKGDTIEFAA</sequence>
<dbReference type="HAMAP" id="MF_01369_B">
    <property type="entry name" value="Ribosomal_uL23_B"/>
    <property type="match status" value="1"/>
</dbReference>
<dbReference type="STRING" id="1802723.A2675_01930"/>
<comment type="similarity">
    <text evidence="1 4">Belongs to the universal ribosomal protein uL23 family.</text>
</comment>
<evidence type="ECO:0000256" key="2">
    <source>
        <dbReference type="ARBA" id="ARBA00022980"/>
    </source>
</evidence>
<dbReference type="Proteomes" id="UP000176997">
    <property type="component" value="Unassembled WGS sequence"/>
</dbReference>
<dbReference type="EMBL" id="MHUS01000007">
    <property type="protein sequence ID" value="OHA81895.1"/>
    <property type="molecule type" value="Genomic_DNA"/>
</dbReference>
<comment type="function">
    <text evidence="4">One of the early assembly proteins it binds 23S rRNA. One of the proteins that surrounds the polypeptide exit tunnel on the outside of the ribosome. Forms the main docking site for trigger factor binding to the ribosome.</text>
</comment>
<organism evidence="5 6">
    <name type="scientific">Candidatus Yonathbacteria bacterium RIFCSPHIGHO2_01_FULL_51_10</name>
    <dbReference type="NCBI Taxonomy" id="1802723"/>
    <lineage>
        <taxon>Bacteria</taxon>
        <taxon>Candidatus Yonathiibacteriota</taxon>
    </lineage>
</organism>
<reference evidence="5 6" key="1">
    <citation type="journal article" date="2016" name="Nat. Commun.">
        <title>Thousands of microbial genomes shed light on interconnected biogeochemical processes in an aquifer system.</title>
        <authorList>
            <person name="Anantharaman K."/>
            <person name="Brown C.T."/>
            <person name="Hug L.A."/>
            <person name="Sharon I."/>
            <person name="Castelle C.J."/>
            <person name="Probst A.J."/>
            <person name="Thomas B.C."/>
            <person name="Singh A."/>
            <person name="Wilkins M.J."/>
            <person name="Karaoz U."/>
            <person name="Brodie E.L."/>
            <person name="Williams K.H."/>
            <person name="Hubbard S.S."/>
            <person name="Banfield J.F."/>
        </authorList>
    </citation>
    <scope>NUCLEOTIDE SEQUENCE [LARGE SCALE GENOMIC DNA]</scope>
</reference>
<proteinExistence type="inferred from homology"/>